<dbReference type="InterPro" id="IPR011487">
    <property type="entry name" value="DUF1598"/>
</dbReference>
<dbReference type="OrthoDB" id="233246at2"/>
<dbReference type="AlphaFoldDB" id="A0A518B9L1"/>
<evidence type="ECO:0000313" key="3">
    <source>
        <dbReference type="EMBL" id="QDU63603.1"/>
    </source>
</evidence>
<dbReference type="RefSeq" id="WP_145261185.1">
    <property type="nucleotide sequence ID" value="NZ_CP036279.1"/>
</dbReference>
<dbReference type="Proteomes" id="UP000317093">
    <property type="component" value="Chromosome"/>
</dbReference>
<evidence type="ECO:0000313" key="4">
    <source>
        <dbReference type="Proteomes" id="UP000317093"/>
    </source>
</evidence>
<gene>
    <name evidence="3" type="ORF">Pan216_44840</name>
</gene>
<evidence type="ECO:0008006" key="5">
    <source>
        <dbReference type="Google" id="ProtNLM"/>
    </source>
</evidence>
<reference evidence="3 4" key="1">
    <citation type="submission" date="2019-02" db="EMBL/GenBank/DDBJ databases">
        <title>Deep-cultivation of Planctomycetes and their phenomic and genomic characterization uncovers novel biology.</title>
        <authorList>
            <person name="Wiegand S."/>
            <person name="Jogler M."/>
            <person name="Boedeker C."/>
            <person name="Pinto D."/>
            <person name="Vollmers J."/>
            <person name="Rivas-Marin E."/>
            <person name="Kohn T."/>
            <person name="Peeters S.H."/>
            <person name="Heuer A."/>
            <person name="Rast P."/>
            <person name="Oberbeckmann S."/>
            <person name="Bunk B."/>
            <person name="Jeske O."/>
            <person name="Meyerdierks A."/>
            <person name="Storesund J.E."/>
            <person name="Kallscheuer N."/>
            <person name="Luecker S."/>
            <person name="Lage O.M."/>
            <person name="Pohl T."/>
            <person name="Merkel B.J."/>
            <person name="Hornburger P."/>
            <person name="Mueller R.-W."/>
            <person name="Bruemmer F."/>
            <person name="Labrenz M."/>
            <person name="Spormann A.M."/>
            <person name="Op den Camp H."/>
            <person name="Overmann J."/>
            <person name="Amann R."/>
            <person name="Jetten M.S.M."/>
            <person name="Mascher T."/>
            <person name="Medema M.H."/>
            <person name="Devos D.P."/>
            <person name="Kaster A.-K."/>
            <person name="Ovreas L."/>
            <person name="Rohde M."/>
            <person name="Galperin M.Y."/>
            <person name="Jogler C."/>
        </authorList>
    </citation>
    <scope>NUCLEOTIDE SEQUENCE [LARGE SCALE GENOMIC DNA]</scope>
    <source>
        <strain evidence="3 4">Pan216</strain>
    </source>
</reference>
<dbReference type="EMBL" id="CP036279">
    <property type="protein sequence ID" value="QDU63603.1"/>
    <property type="molecule type" value="Genomic_DNA"/>
</dbReference>
<keyword evidence="4" id="KW-1185">Reference proteome</keyword>
<organism evidence="3 4">
    <name type="scientific">Kolteria novifilia</name>
    <dbReference type="NCBI Taxonomy" id="2527975"/>
    <lineage>
        <taxon>Bacteria</taxon>
        <taxon>Pseudomonadati</taxon>
        <taxon>Planctomycetota</taxon>
        <taxon>Planctomycetia</taxon>
        <taxon>Kolteriales</taxon>
        <taxon>Kolteriaceae</taxon>
        <taxon>Kolteria</taxon>
    </lineage>
</organism>
<sequence precursor="true">MASRFSKWTWAGAIVLALLSLFSEPTMAQVATTGAGGVFVDAQGVLRARQTADKARSRKLAALRKRRGRDAEVIAFVSLPRLFREVKGRVDAGEAIPEEMAFLDGMTRLQYVFVFPEEKDLVIAGPREPLDSPESGRAIGEQSGRPTLRLDDLVTALRTVGPGKENTNYGCSLDLPPNAIPRIQQAAGRIGAVRRGRGYGRVMQAIAQACGPQEVRFFGIDADTPTAFTMIEADYILKQLNLGLMRSPVSKVKSRFALLRRGESLYSRVWFTPDYDSLIVAPEGDAYELRGQGLRVLASDSPTGRSNSSGPSAEAFAKQFTEHFPEMEAAIPVLADLRNVTDLGVLAALIGTDRLHEKAEWDLRWILDPSGYPVPKTPVPTTAATLANAKLAGRSLLLSVGGVNLSPGRVVEQDRQEAPLADFPVKPSRPSEETQWSMLGE</sequence>
<name>A0A518B9L1_9BACT</name>
<keyword evidence="2" id="KW-0732">Signal</keyword>
<proteinExistence type="predicted"/>
<protein>
    <recommendedName>
        <fullName evidence="5">DUF1598 domain-containing protein</fullName>
    </recommendedName>
</protein>
<feature type="signal peptide" evidence="2">
    <location>
        <begin position="1"/>
        <end position="28"/>
    </location>
</feature>
<dbReference type="Pfam" id="PF07643">
    <property type="entry name" value="DUF1598"/>
    <property type="match status" value="1"/>
</dbReference>
<feature type="chain" id="PRO_5021701435" description="DUF1598 domain-containing protein" evidence="2">
    <location>
        <begin position="29"/>
        <end position="441"/>
    </location>
</feature>
<evidence type="ECO:0000256" key="2">
    <source>
        <dbReference type="SAM" id="SignalP"/>
    </source>
</evidence>
<evidence type="ECO:0000256" key="1">
    <source>
        <dbReference type="SAM" id="MobiDB-lite"/>
    </source>
</evidence>
<dbReference type="KEGG" id="knv:Pan216_44840"/>
<feature type="region of interest" description="Disordered" evidence="1">
    <location>
        <begin position="413"/>
        <end position="441"/>
    </location>
</feature>
<accession>A0A518B9L1</accession>